<evidence type="ECO:0000313" key="2">
    <source>
        <dbReference type="EMBL" id="KAK3268225.1"/>
    </source>
</evidence>
<reference evidence="2 3" key="1">
    <citation type="journal article" date="2015" name="Genome Biol. Evol.">
        <title>Comparative Genomics of a Bacterivorous Green Alga Reveals Evolutionary Causalities and Consequences of Phago-Mixotrophic Mode of Nutrition.</title>
        <authorList>
            <person name="Burns J.A."/>
            <person name="Paasch A."/>
            <person name="Narechania A."/>
            <person name="Kim E."/>
        </authorList>
    </citation>
    <scope>NUCLEOTIDE SEQUENCE [LARGE SCALE GENOMIC DNA]</scope>
    <source>
        <strain evidence="2 3">PLY_AMNH</strain>
    </source>
</reference>
<proteinExistence type="predicted"/>
<evidence type="ECO:0000256" key="1">
    <source>
        <dbReference type="SAM" id="Phobius"/>
    </source>
</evidence>
<gene>
    <name evidence="2" type="ORF">CYMTET_23261</name>
</gene>
<protein>
    <submittedName>
        <fullName evidence="2">Uncharacterized protein</fullName>
    </submittedName>
</protein>
<organism evidence="2 3">
    <name type="scientific">Cymbomonas tetramitiformis</name>
    <dbReference type="NCBI Taxonomy" id="36881"/>
    <lineage>
        <taxon>Eukaryota</taxon>
        <taxon>Viridiplantae</taxon>
        <taxon>Chlorophyta</taxon>
        <taxon>Pyramimonadophyceae</taxon>
        <taxon>Pyramimonadales</taxon>
        <taxon>Pyramimonadaceae</taxon>
        <taxon>Cymbomonas</taxon>
    </lineage>
</organism>
<dbReference type="PANTHER" id="PTHR11319:SF35">
    <property type="entry name" value="OUTER MEMBRANE PROTEIN PMPC-RELATED"/>
    <property type="match status" value="1"/>
</dbReference>
<keyword evidence="3" id="KW-1185">Reference proteome</keyword>
<dbReference type="Proteomes" id="UP001190700">
    <property type="component" value="Unassembled WGS sequence"/>
</dbReference>
<keyword evidence="1" id="KW-0472">Membrane</keyword>
<dbReference type="EMBL" id="LGRX02011955">
    <property type="protein sequence ID" value="KAK3268225.1"/>
    <property type="molecule type" value="Genomic_DNA"/>
</dbReference>
<comment type="caution">
    <text evidence="2">The sequence shown here is derived from an EMBL/GenBank/DDBJ whole genome shotgun (WGS) entry which is preliminary data.</text>
</comment>
<keyword evidence="1" id="KW-1133">Transmembrane helix</keyword>
<feature type="transmembrane region" description="Helical" evidence="1">
    <location>
        <begin position="891"/>
        <end position="916"/>
    </location>
</feature>
<evidence type="ECO:0000313" key="3">
    <source>
        <dbReference type="Proteomes" id="UP001190700"/>
    </source>
</evidence>
<name>A0AAE0FYL2_9CHLO</name>
<dbReference type="AlphaFoldDB" id="A0AAE0FYL2"/>
<accession>A0AAE0FYL2</accession>
<feature type="transmembrane region" description="Helical" evidence="1">
    <location>
        <begin position="429"/>
        <end position="450"/>
    </location>
</feature>
<sequence length="957" mass="105566">MHLLGGDARTGCVPLAYVIRHGCMAMQVDPVHMEETGLVDVVQNITVHILDANGVVVSVEDTTMIEMKFVDESMCGIAEGSSRVQPSSGVATFSGAASGLILKGSPGTQCEIFFRAEFQYLEYAVETNVTVVPLRLCVPGEELRASDLGFDYCSPCPTGWFSLDNASACIECSKALECADDEDDCPLQCPGGDAFVVCQGSYLAPQAQYCGGDTQCLLDRAYKCEVGEACSTGANSDGASCLVSLEDEATAMRGGYGAASVAELQLCDEEAYVGKSHVLCGGSIPVICSAGHYRSVLANECLTCAPPVAVLFAFLVGVFLMILGFTLFVALLMTAVKKEKSGRAIAADVQVTSIHMTKAKTAISLLVGYFQVISQVARIFRSALIPVFFKVYISYLSFINLDIDLIFNYSCFSYYFLPTFFHNSNFQVAFYQSVFTPVLLWLLFMGIYLGMAYQRKRRGKGNDTLSDTVLTSSQRSFENEMKEMQWHNEMWAICAGGAVFLMSFVHPGVATNMFQIFNCQKIHFDDPSLKMQYWLKEDMGLECQIVGEWGVAMFIAVVTIVSFVFGFPAFIFFGMRHLRAYQSVKMNRETAERHLDLVRDGLWIPCELEDLTTYQLTGSLFGEKRVDGASDSELTSELGKFTGADESVPGADVDAALVQPEDARDGEGLQGHAAVRLEARDRFDFTTFTTNDVRIKSILEEDSAGGEAKLYGVREELSTQREVPSTSAGVPKFSVFGQRLSQANKLKEKWMKKAFLRNEEPVSLFLLRSTFEECSVEGKKAELAARPSTLLWKGLRTARERMQSKHAEMRPNAELSSAIKLFDGRVIEGVQCLLKPEQGDGGVICHVAITRLDATKYAQVLGQFRDPFEDEFYYWQCYEISRRVLQTGAVLVVYMLTGEDASLIYAVMLATFAIVLHQRYSPYKNDAMDNLQIAVLVGAQRHLDADTSGAYLSKLCQ</sequence>
<dbReference type="PANTHER" id="PTHR11319">
    <property type="entry name" value="G PROTEIN-COUPLED RECEPTOR-RELATED"/>
    <property type="match status" value="1"/>
</dbReference>
<feature type="transmembrane region" description="Helical" evidence="1">
    <location>
        <begin position="490"/>
        <end position="509"/>
    </location>
</feature>
<feature type="transmembrane region" description="Helical" evidence="1">
    <location>
        <begin position="549"/>
        <end position="573"/>
    </location>
</feature>
<feature type="transmembrane region" description="Helical" evidence="1">
    <location>
        <begin position="308"/>
        <end position="333"/>
    </location>
</feature>
<keyword evidence="1" id="KW-0812">Transmembrane</keyword>